<organism evidence="1 2">
    <name type="scientific">Bacillus phage CP-51</name>
    <dbReference type="NCBI Taxonomy" id="1391188"/>
    <lineage>
        <taxon>Viruses</taxon>
        <taxon>Duplodnaviria</taxon>
        <taxon>Heunggongvirae</taxon>
        <taxon>Uroviricota</taxon>
        <taxon>Caudoviricetes</taxon>
        <taxon>Herelleviridae</taxon>
        <taxon>Spounavirinae</taxon>
        <taxon>Siminovitchvirus</taxon>
        <taxon>Siminovitchvirus CP51</taxon>
    </lineage>
</organism>
<dbReference type="KEGG" id="vg:22277036"/>
<proteinExistence type="predicted"/>
<dbReference type="EMBL" id="KF554508">
    <property type="protein sequence ID" value="AID50528.1"/>
    <property type="molecule type" value="Genomic_DNA"/>
</dbReference>
<evidence type="ECO:0000313" key="2">
    <source>
        <dbReference type="Proteomes" id="UP000027382"/>
    </source>
</evidence>
<dbReference type="RefSeq" id="YP_009099137.1">
    <property type="nucleotide sequence ID" value="NC_025423.1"/>
</dbReference>
<protein>
    <submittedName>
        <fullName evidence="1">Uncharacterized protein</fullName>
    </submittedName>
</protein>
<dbReference type="GeneID" id="22277036"/>
<name>A0A068EME1_9CAUD</name>
<dbReference type="OrthoDB" id="32498at10239"/>
<reference evidence="1" key="1">
    <citation type="journal article" date="2014" name="Virology">
        <title>The odd one out: Bacillus ACT bacteriophage CP-51 exhibits unusual properties compared to related Spounavirinae W.Ph. and Bastille.</title>
        <authorList>
            <person name="Klumpp J."/>
            <person name="Schmuki M."/>
            <person name="Sozhamannan S."/>
            <person name="Beyer W."/>
            <person name="Fouts D.E."/>
            <person name="Bernbach V."/>
            <person name="Calendar R."/>
            <person name="Loessner M.J."/>
        </authorList>
    </citation>
    <scope>NUCLEOTIDE SEQUENCE [LARGE SCALE GENOMIC DNA]</scope>
</reference>
<keyword evidence="2" id="KW-1185">Reference proteome</keyword>
<sequence length="100" mass="11688">MLEHIPNNVDFDKVDWVALARQLGLKLSDEPIEITRLGTPYRQYLAAVTMASRMVDCNLRLEQINDELDKMIDERQVTSFDKACIKLYLNRIVEEEKLPH</sequence>
<evidence type="ECO:0000313" key="1">
    <source>
        <dbReference type="EMBL" id="AID50528.1"/>
    </source>
</evidence>
<accession>A0A068EME1</accession>
<dbReference type="Proteomes" id="UP000027382">
    <property type="component" value="Segment"/>
</dbReference>